<name>J9GNV0_9ZZZZ</name>
<sequence>MRPECEGDLLEDDNVTVYSLCDGLRPYTSAQCANITIPCVDALYIYLRYKYYLNNKRMPPRRISVAVTF</sequence>
<reference evidence="1" key="1">
    <citation type="journal article" date="2012" name="PLoS ONE">
        <title>Gene sets for utilization of primary and secondary nutrition supplies in the distal gut of endangered iberian lynx.</title>
        <authorList>
            <person name="Alcaide M."/>
            <person name="Messina E."/>
            <person name="Richter M."/>
            <person name="Bargiela R."/>
            <person name="Peplies J."/>
            <person name="Huws S.A."/>
            <person name="Newbold C.J."/>
            <person name="Golyshin P.N."/>
            <person name="Simon M.A."/>
            <person name="Lopez G."/>
            <person name="Yakimov M.M."/>
            <person name="Ferrer M."/>
        </authorList>
    </citation>
    <scope>NUCLEOTIDE SEQUENCE</scope>
</reference>
<evidence type="ECO:0000313" key="1">
    <source>
        <dbReference type="EMBL" id="EJX04018.1"/>
    </source>
</evidence>
<organism evidence="1">
    <name type="scientific">gut metagenome</name>
    <dbReference type="NCBI Taxonomy" id="749906"/>
    <lineage>
        <taxon>unclassified sequences</taxon>
        <taxon>metagenomes</taxon>
        <taxon>organismal metagenomes</taxon>
    </lineage>
</organism>
<gene>
    <name evidence="1" type="ORF">EVA_07875</name>
</gene>
<protein>
    <submittedName>
        <fullName evidence="1">Uncharacterized protein</fullName>
    </submittedName>
</protein>
<proteinExistence type="predicted"/>
<accession>J9GNV0</accession>
<dbReference type="EMBL" id="AMCI01001949">
    <property type="protein sequence ID" value="EJX04018.1"/>
    <property type="molecule type" value="Genomic_DNA"/>
</dbReference>
<comment type="caution">
    <text evidence="1">The sequence shown here is derived from an EMBL/GenBank/DDBJ whole genome shotgun (WGS) entry which is preliminary data.</text>
</comment>
<dbReference type="AlphaFoldDB" id="J9GNV0"/>